<dbReference type="RefSeq" id="WP_344869294.1">
    <property type="nucleotide sequence ID" value="NZ_BAABBP010000013.1"/>
</dbReference>
<name>A0ABP7R904_9BURK</name>
<feature type="signal peptide" evidence="1">
    <location>
        <begin position="1"/>
        <end position="22"/>
    </location>
</feature>
<accession>A0ABP7R904</accession>
<comment type="caution">
    <text evidence="2">The sequence shown here is derived from an EMBL/GenBank/DDBJ whole genome shotgun (WGS) entry which is preliminary data.</text>
</comment>
<organism evidence="2 3">
    <name type="scientific">Comamonas faecalis</name>
    <dbReference type="NCBI Taxonomy" id="1387849"/>
    <lineage>
        <taxon>Bacteria</taxon>
        <taxon>Pseudomonadati</taxon>
        <taxon>Pseudomonadota</taxon>
        <taxon>Betaproteobacteria</taxon>
        <taxon>Burkholderiales</taxon>
        <taxon>Comamonadaceae</taxon>
        <taxon>Comamonas</taxon>
    </lineage>
</organism>
<evidence type="ECO:0000256" key="1">
    <source>
        <dbReference type="SAM" id="SignalP"/>
    </source>
</evidence>
<dbReference type="EMBL" id="BAABBP010000013">
    <property type="protein sequence ID" value="GAA3994205.1"/>
    <property type="molecule type" value="Genomic_DNA"/>
</dbReference>
<evidence type="ECO:0000313" key="2">
    <source>
        <dbReference type="EMBL" id="GAA3994205.1"/>
    </source>
</evidence>
<dbReference type="Proteomes" id="UP001501627">
    <property type="component" value="Unassembled WGS sequence"/>
</dbReference>
<proteinExistence type="predicted"/>
<evidence type="ECO:0000313" key="3">
    <source>
        <dbReference type="Proteomes" id="UP001501627"/>
    </source>
</evidence>
<sequence length="85" mass="9207">MKDRIFLWSTALSGCIALLACAPDESVQSGAAIANPASQYCVEKGGRIEIVTDESGAQKGMCHLPDGSVIEEWELYRKEHPPQDS</sequence>
<dbReference type="InterPro" id="IPR005590">
    <property type="entry name" value="DUF333"/>
</dbReference>
<protein>
    <submittedName>
        <fullName evidence="2">DUF333 domain-containing protein</fullName>
    </submittedName>
</protein>
<dbReference type="Pfam" id="PF03891">
    <property type="entry name" value="DUF333"/>
    <property type="match status" value="1"/>
</dbReference>
<keyword evidence="3" id="KW-1185">Reference proteome</keyword>
<gene>
    <name evidence="2" type="ORF">GCM10022279_17230</name>
</gene>
<dbReference type="PROSITE" id="PS51257">
    <property type="entry name" value="PROKAR_LIPOPROTEIN"/>
    <property type="match status" value="1"/>
</dbReference>
<keyword evidence="1" id="KW-0732">Signal</keyword>
<reference evidence="3" key="1">
    <citation type="journal article" date="2019" name="Int. J. Syst. Evol. Microbiol.">
        <title>The Global Catalogue of Microorganisms (GCM) 10K type strain sequencing project: providing services to taxonomists for standard genome sequencing and annotation.</title>
        <authorList>
            <consortium name="The Broad Institute Genomics Platform"/>
            <consortium name="The Broad Institute Genome Sequencing Center for Infectious Disease"/>
            <person name="Wu L."/>
            <person name="Ma J."/>
        </authorList>
    </citation>
    <scope>NUCLEOTIDE SEQUENCE [LARGE SCALE GENOMIC DNA]</scope>
    <source>
        <strain evidence="3">JCM 17561</strain>
    </source>
</reference>
<dbReference type="PANTHER" id="PTHR38008">
    <property type="entry name" value="HEMOLYSIN-RELATED"/>
    <property type="match status" value="1"/>
</dbReference>
<dbReference type="PANTHER" id="PTHR38008:SF2">
    <property type="entry name" value="HEMOLYSIN"/>
    <property type="match status" value="1"/>
</dbReference>
<feature type="chain" id="PRO_5045479382" evidence="1">
    <location>
        <begin position="23"/>
        <end position="85"/>
    </location>
</feature>